<dbReference type="CDD" id="cd18799">
    <property type="entry name" value="SF2_C_EcoAI-like"/>
    <property type="match status" value="1"/>
</dbReference>
<dbReference type="GO" id="GO:0004386">
    <property type="term" value="F:helicase activity"/>
    <property type="evidence" value="ECO:0007669"/>
    <property type="project" value="UniProtKB-KW"/>
</dbReference>
<dbReference type="InterPro" id="IPR014001">
    <property type="entry name" value="Helicase_ATP-bd"/>
</dbReference>
<proteinExistence type="predicted"/>
<dbReference type="InterPro" id="IPR021835">
    <property type="entry name" value="DUF3427"/>
</dbReference>
<comment type="caution">
    <text evidence="3">The sequence shown here is derived from an EMBL/GenBank/DDBJ whole genome shotgun (WGS) entry which is preliminary data.</text>
</comment>
<keyword evidence="3" id="KW-0067">ATP-binding</keyword>
<evidence type="ECO:0000313" key="4">
    <source>
        <dbReference type="Proteomes" id="UP001500928"/>
    </source>
</evidence>
<sequence>MSDGLGEGLYESLRTRGLERRLRAVAAGTAHFAPVDRAAVSDVLARHVAEVVRRALASQSDDGRREDVANSVVSLLDAGDEDAVVALEQLLSVAVAPGVRRIVRPSVPLSDTALLTNTPDEPSLGAELRAELASADRVDLLCAFVKFHGTRLLTDELTELHERGVPFRVITTTYLGGTERRAIDELVRRYGAEVRIRYEEQTTRLHAKAWLFRRESGYDTGYVGSSNLSKSALVDGLEWNVRISAIATPTLVRKFEATFDTYWNNPEFRPYDPDRDAELLDRALGAQAGRSGATVLELSGLDVRPRPHQERILEALLAERTVHDRHRNLVVAATGTGKTVVAALDYRSLGGAGKSLLFVAHRKELLEQARRTYREVLGDGTFGELFVGGQRPTAWKHVFASVQSLREVDIPNVDVAVIDEFHHAEAPSYRRLLDRLQATELLGLTATPDRADGVDVRAFFDGRVAVEIGLAEALEQDLLCPFHYFGIADNTDLRAIEWKRGSYDVASLDRVYTGNDARTRIVLNALIERVVDVRQMRALGFCVSVAHARYMAEKFTAAGIPARAVTGDTPEHERQQAASALRDHEVACLFTVDLYNEGVDLPFVDTVLFLRPTQSATIFLQQLGRGLRRAQDKAVLTVLDFIGQHRQEFRFDVRYRALTGSSRAGLVRDVEQGFPFLPSGCRLLLDRVAQEVVLANVRHGLRGGRKVLVDDVRSHGDLSLPHYLEASGHDLSDVYGRAGESWTALRRDAGFATASPGPREDELLRRVSGLVHVDDLERAAVYQRLMQPGSPGLGDLTPADRVLAHMLVYTVWPDLGGHGSIDDALETLRAHPAVVEEAGVLMALGADAARTVPGPLEIPGVELRSHCTYRRDEVLAGIGWADGRRKTRGQAAGVVYSEATNVDALLVTLRKEEKEFAPSTRYRDYPMSHELFHWESQNSTTLASAVGRRYVEGTSHVVLFVRTARSDEFGGGAPFLCLGTARPVDHRGERPISITWSLDRPMPQQVLQAGALDAA</sequence>
<dbReference type="InterPro" id="IPR001650">
    <property type="entry name" value="Helicase_C-like"/>
</dbReference>
<feature type="domain" description="Helicase C-terminal" evidence="2">
    <location>
        <begin position="525"/>
        <end position="671"/>
    </location>
</feature>
<dbReference type="SUPFAM" id="SSF52540">
    <property type="entry name" value="P-loop containing nucleoside triphosphate hydrolases"/>
    <property type="match status" value="1"/>
</dbReference>
<dbReference type="Pfam" id="PF11907">
    <property type="entry name" value="DUF3427"/>
    <property type="match status" value="1"/>
</dbReference>
<dbReference type="SMART" id="SM00487">
    <property type="entry name" value="DEXDc"/>
    <property type="match status" value="1"/>
</dbReference>
<gene>
    <name evidence="3" type="ORF">GCM10023200_16660</name>
</gene>
<keyword evidence="4" id="KW-1185">Reference proteome</keyword>
<name>A0ABP9ANP2_9PSEU</name>
<dbReference type="CDD" id="cd18032">
    <property type="entry name" value="DEXHc_RE_I_III_res"/>
    <property type="match status" value="1"/>
</dbReference>
<dbReference type="PANTHER" id="PTHR47962:SF7">
    <property type="entry name" value="MITOCHONDRIAL ATP-DEPENDENT HELICASE IRC3-RELATED"/>
    <property type="match status" value="1"/>
</dbReference>
<evidence type="ECO:0000259" key="2">
    <source>
        <dbReference type="PROSITE" id="PS51194"/>
    </source>
</evidence>
<dbReference type="SUPFAM" id="SSF56024">
    <property type="entry name" value="Phospholipase D/nuclease"/>
    <property type="match status" value="1"/>
</dbReference>
<evidence type="ECO:0000259" key="1">
    <source>
        <dbReference type="PROSITE" id="PS51192"/>
    </source>
</evidence>
<dbReference type="InterPro" id="IPR052511">
    <property type="entry name" value="ATP-dep_Helicase"/>
</dbReference>
<dbReference type="Pfam" id="PF00271">
    <property type="entry name" value="Helicase_C"/>
    <property type="match status" value="1"/>
</dbReference>
<dbReference type="InterPro" id="IPR027417">
    <property type="entry name" value="P-loop_NTPase"/>
</dbReference>
<dbReference type="PROSITE" id="PS51194">
    <property type="entry name" value="HELICASE_CTER"/>
    <property type="match status" value="1"/>
</dbReference>
<reference evidence="4" key="1">
    <citation type="journal article" date="2019" name="Int. J. Syst. Evol. Microbiol.">
        <title>The Global Catalogue of Microorganisms (GCM) 10K type strain sequencing project: providing services to taxonomists for standard genome sequencing and annotation.</title>
        <authorList>
            <consortium name="The Broad Institute Genomics Platform"/>
            <consortium name="The Broad Institute Genome Sequencing Center for Infectious Disease"/>
            <person name="Wu L."/>
            <person name="Ma J."/>
        </authorList>
    </citation>
    <scope>NUCLEOTIDE SEQUENCE [LARGE SCALE GENOMIC DNA]</scope>
    <source>
        <strain evidence="4">JCM 17979</strain>
    </source>
</reference>
<evidence type="ECO:0000313" key="3">
    <source>
        <dbReference type="EMBL" id="GAA4783813.1"/>
    </source>
</evidence>
<dbReference type="Pfam" id="PF04851">
    <property type="entry name" value="ResIII"/>
    <property type="match status" value="1"/>
</dbReference>
<dbReference type="Proteomes" id="UP001500928">
    <property type="component" value="Unassembled WGS sequence"/>
</dbReference>
<organism evidence="3 4">
    <name type="scientific">Actinomycetospora chlora</name>
    <dbReference type="NCBI Taxonomy" id="663608"/>
    <lineage>
        <taxon>Bacteria</taxon>
        <taxon>Bacillati</taxon>
        <taxon>Actinomycetota</taxon>
        <taxon>Actinomycetes</taxon>
        <taxon>Pseudonocardiales</taxon>
        <taxon>Pseudonocardiaceae</taxon>
        <taxon>Actinomycetospora</taxon>
    </lineage>
</organism>
<keyword evidence="3" id="KW-0347">Helicase</keyword>
<dbReference type="CDD" id="cd09203">
    <property type="entry name" value="PLDc_N_DEXD_b1"/>
    <property type="match status" value="1"/>
</dbReference>
<dbReference type="Gene3D" id="3.30.870.10">
    <property type="entry name" value="Endonuclease Chain A"/>
    <property type="match status" value="1"/>
</dbReference>
<dbReference type="InterPro" id="IPR025202">
    <property type="entry name" value="PLD-like_dom"/>
</dbReference>
<dbReference type="Pfam" id="PF13091">
    <property type="entry name" value="PLDc_2"/>
    <property type="match status" value="1"/>
</dbReference>
<dbReference type="PANTHER" id="PTHR47962">
    <property type="entry name" value="ATP-DEPENDENT HELICASE LHR-RELATED-RELATED"/>
    <property type="match status" value="1"/>
</dbReference>
<dbReference type="InterPro" id="IPR006935">
    <property type="entry name" value="Helicase/UvrB_N"/>
</dbReference>
<keyword evidence="3" id="KW-0547">Nucleotide-binding</keyword>
<dbReference type="PROSITE" id="PS51192">
    <property type="entry name" value="HELICASE_ATP_BIND_1"/>
    <property type="match status" value="1"/>
</dbReference>
<keyword evidence="3" id="KW-0378">Hydrolase</keyword>
<dbReference type="RefSeq" id="WP_345412888.1">
    <property type="nucleotide sequence ID" value="NZ_BAABHO010000010.1"/>
</dbReference>
<feature type="domain" description="Helicase ATP-binding" evidence="1">
    <location>
        <begin position="319"/>
        <end position="466"/>
    </location>
</feature>
<dbReference type="EMBL" id="BAABHO010000010">
    <property type="protein sequence ID" value="GAA4783813.1"/>
    <property type="molecule type" value="Genomic_DNA"/>
</dbReference>
<protein>
    <submittedName>
        <fullName evidence="3">DEAD/DEAH box helicase</fullName>
    </submittedName>
</protein>
<dbReference type="Gene3D" id="3.40.50.300">
    <property type="entry name" value="P-loop containing nucleotide triphosphate hydrolases"/>
    <property type="match status" value="2"/>
</dbReference>
<dbReference type="SMART" id="SM00490">
    <property type="entry name" value="HELICc"/>
    <property type="match status" value="1"/>
</dbReference>
<accession>A0ABP9ANP2</accession>